<organism evidence="2 3">
    <name type="scientific">Gonapodya prolifera (strain JEL478)</name>
    <name type="common">Monoblepharis prolifera</name>
    <dbReference type="NCBI Taxonomy" id="1344416"/>
    <lineage>
        <taxon>Eukaryota</taxon>
        <taxon>Fungi</taxon>
        <taxon>Fungi incertae sedis</taxon>
        <taxon>Chytridiomycota</taxon>
        <taxon>Chytridiomycota incertae sedis</taxon>
        <taxon>Monoblepharidomycetes</taxon>
        <taxon>Monoblepharidales</taxon>
        <taxon>Gonapodyaceae</taxon>
        <taxon>Gonapodya</taxon>
    </lineage>
</organism>
<feature type="region of interest" description="Disordered" evidence="1">
    <location>
        <begin position="44"/>
        <end position="89"/>
    </location>
</feature>
<evidence type="ECO:0000313" key="2">
    <source>
        <dbReference type="EMBL" id="KXS08835.1"/>
    </source>
</evidence>
<feature type="compositionally biased region" description="Basic and acidic residues" evidence="1">
    <location>
        <begin position="54"/>
        <end position="68"/>
    </location>
</feature>
<name>A0A138ZX36_GONPJ</name>
<proteinExistence type="predicted"/>
<dbReference type="EMBL" id="KQ965953">
    <property type="protein sequence ID" value="KXS08835.1"/>
    <property type="molecule type" value="Genomic_DNA"/>
</dbReference>
<dbReference type="Proteomes" id="UP000070544">
    <property type="component" value="Unassembled WGS sequence"/>
</dbReference>
<gene>
    <name evidence="2" type="ORF">M427DRAFT_292188</name>
</gene>
<keyword evidence="3" id="KW-1185">Reference proteome</keyword>
<evidence type="ECO:0000313" key="3">
    <source>
        <dbReference type="Proteomes" id="UP000070544"/>
    </source>
</evidence>
<evidence type="ECO:0000256" key="1">
    <source>
        <dbReference type="SAM" id="MobiDB-lite"/>
    </source>
</evidence>
<accession>A0A138ZX36</accession>
<protein>
    <submittedName>
        <fullName evidence="2">Uncharacterized protein</fullName>
    </submittedName>
</protein>
<sequence length="107" mass="11669">MLRAAAEESRGVCLATRPPRSKCRARGSSQSTYINLVRQVKLHRHARHPIGQPRLDHVGVHGRERGDTHQGAQCAHQQHDGGSCADHVGGRVDLGANGRWLGSGRQQ</sequence>
<reference evidence="2 3" key="1">
    <citation type="journal article" date="2015" name="Genome Biol. Evol.">
        <title>Phylogenomic analyses indicate that early fungi evolved digesting cell walls of algal ancestors of land plants.</title>
        <authorList>
            <person name="Chang Y."/>
            <person name="Wang S."/>
            <person name="Sekimoto S."/>
            <person name="Aerts A.L."/>
            <person name="Choi C."/>
            <person name="Clum A."/>
            <person name="LaButti K.M."/>
            <person name="Lindquist E.A."/>
            <person name="Yee Ngan C."/>
            <person name="Ohm R.A."/>
            <person name="Salamov A.A."/>
            <person name="Grigoriev I.V."/>
            <person name="Spatafora J.W."/>
            <person name="Berbee M.L."/>
        </authorList>
    </citation>
    <scope>NUCLEOTIDE SEQUENCE [LARGE SCALE GENOMIC DNA]</scope>
    <source>
        <strain evidence="2 3">JEL478</strain>
    </source>
</reference>
<dbReference type="AlphaFoldDB" id="A0A138ZX36"/>